<dbReference type="GO" id="GO:0006629">
    <property type="term" value="P:lipid metabolic process"/>
    <property type="evidence" value="ECO:0007669"/>
    <property type="project" value="InterPro"/>
</dbReference>
<comment type="catalytic activity">
    <reaction evidence="19">
        <text>L-tyrosyl-[protein] + ATP = O-phospho-L-tyrosyl-[protein] + ADP + H(+)</text>
        <dbReference type="Rhea" id="RHEA:10596"/>
        <dbReference type="Rhea" id="RHEA-COMP:10136"/>
        <dbReference type="Rhea" id="RHEA-COMP:20101"/>
        <dbReference type="ChEBI" id="CHEBI:15378"/>
        <dbReference type="ChEBI" id="CHEBI:30616"/>
        <dbReference type="ChEBI" id="CHEBI:46858"/>
        <dbReference type="ChEBI" id="CHEBI:61978"/>
        <dbReference type="ChEBI" id="CHEBI:456216"/>
        <dbReference type="EC" id="2.7.10.1"/>
    </reaction>
</comment>
<evidence type="ECO:0000256" key="14">
    <source>
        <dbReference type="ARBA" id="ARBA00023136"/>
    </source>
</evidence>
<dbReference type="Pfam" id="PF00041">
    <property type="entry name" value="fn3"/>
    <property type="match status" value="1"/>
</dbReference>
<feature type="signal peptide" evidence="23">
    <location>
        <begin position="1"/>
        <end position="28"/>
    </location>
</feature>
<reference evidence="26 27" key="1">
    <citation type="submission" date="2020-08" db="EMBL/GenBank/DDBJ databases">
        <title>Aphidius gifuensis genome sequencing and assembly.</title>
        <authorList>
            <person name="Du Z."/>
        </authorList>
    </citation>
    <scope>NUCLEOTIDE SEQUENCE [LARGE SCALE GENOMIC DNA]</scope>
    <source>
        <strain evidence="26">YNYX2018</strain>
        <tissue evidence="26">Adults</tissue>
    </source>
</reference>
<feature type="binding site" evidence="20">
    <location>
        <position position="1103"/>
    </location>
    <ligand>
        <name>ATP</name>
        <dbReference type="ChEBI" id="CHEBI:30616"/>
    </ligand>
</feature>
<dbReference type="PROSITE" id="PS50007">
    <property type="entry name" value="PIPLC_X_DOMAIN"/>
    <property type="match status" value="1"/>
</dbReference>
<feature type="chain" id="PRO_5032440142" description="receptor protein-tyrosine kinase" evidence="23">
    <location>
        <begin position="29"/>
        <end position="1773"/>
    </location>
</feature>
<protein>
    <recommendedName>
        <fullName evidence="2">receptor protein-tyrosine kinase</fullName>
        <ecNumber evidence="2">2.7.10.1</ecNumber>
    </recommendedName>
</protein>
<dbReference type="GO" id="GO:0005886">
    <property type="term" value="C:plasma membrane"/>
    <property type="evidence" value="ECO:0007669"/>
    <property type="project" value="TreeGrafter"/>
</dbReference>
<keyword evidence="6 22" id="KW-0812">Transmembrane</keyword>
<evidence type="ECO:0000256" key="12">
    <source>
        <dbReference type="ARBA" id="ARBA00022840"/>
    </source>
</evidence>
<dbReference type="FunFam" id="1.10.510.10:FF:000667">
    <property type="entry name" value="Tyrosine-protein kinase receptor"/>
    <property type="match status" value="1"/>
</dbReference>
<dbReference type="InterPro" id="IPR050122">
    <property type="entry name" value="RTK"/>
</dbReference>
<keyword evidence="18" id="KW-0464">Manganese</keyword>
<evidence type="ECO:0000256" key="2">
    <source>
        <dbReference type="ARBA" id="ARBA00011902"/>
    </source>
</evidence>
<evidence type="ECO:0000256" key="7">
    <source>
        <dbReference type="ARBA" id="ARBA00022723"/>
    </source>
</evidence>
<evidence type="ECO:0000256" key="9">
    <source>
        <dbReference type="ARBA" id="ARBA00022737"/>
    </source>
</evidence>
<feature type="compositionally biased region" description="Polar residues" evidence="21">
    <location>
        <begin position="76"/>
        <end position="92"/>
    </location>
</feature>
<evidence type="ECO:0000256" key="1">
    <source>
        <dbReference type="ARBA" id="ARBA00004479"/>
    </source>
</evidence>
<dbReference type="InterPro" id="IPR036116">
    <property type="entry name" value="FN3_sf"/>
</dbReference>
<dbReference type="PRINTS" id="PR00109">
    <property type="entry name" value="TYRKINASE"/>
</dbReference>
<dbReference type="Gene3D" id="3.30.200.20">
    <property type="entry name" value="Phosphorylase Kinase, domain 1"/>
    <property type="match status" value="1"/>
</dbReference>
<dbReference type="SUPFAM" id="SSF57184">
    <property type="entry name" value="Growth factor receptor domain"/>
    <property type="match status" value="1"/>
</dbReference>
<comment type="caution">
    <text evidence="26">The sequence shown here is derived from an EMBL/GenBank/DDBJ whole genome shotgun (WGS) entry which is preliminary data.</text>
</comment>
<dbReference type="Gene3D" id="3.20.20.190">
    <property type="entry name" value="Phosphatidylinositol (PI) phosphodiesterase"/>
    <property type="match status" value="1"/>
</dbReference>
<accession>A0A834XUI5</accession>
<evidence type="ECO:0000256" key="6">
    <source>
        <dbReference type="ARBA" id="ARBA00022692"/>
    </source>
</evidence>
<dbReference type="GO" id="GO:0007169">
    <property type="term" value="P:cell surface receptor protein tyrosine kinase signaling pathway"/>
    <property type="evidence" value="ECO:0007669"/>
    <property type="project" value="TreeGrafter"/>
</dbReference>
<evidence type="ECO:0000256" key="16">
    <source>
        <dbReference type="ARBA" id="ARBA00023170"/>
    </source>
</evidence>
<keyword evidence="15" id="KW-0829">Tyrosine-protein kinase</keyword>
<dbReference type="Pfam" id="PF01030">
    <property type="entry name" value="Recep_L_domain"/>
    <property type="match status" value="2"/>
</dbReference>
<keyword evidence="11" id="KW-0418">Kinase</keyword>
<dbReference type="Pfam" id="PF07714">
    <property type="entry name" value="PK_Tyr_Ser-Thr"/>
    <property type="match status" value="1"/>
</dbReference>
<dbReference type="GO" id="GO:0005524">
    <property type="term" value="F:ATP binding"/>
    <property type="evidence" value="ECO:0007669"/>
    <property type="project" value="UniProtKB-UniRule"/>
</dbReference>
<keyword evidence="27" id="KW-1185">Reference proteome</keyword>
<evidence type="ECO:0000313" key="27">
    <source>
        <dbReference type="Proteomes" id="UP000639338"/>
    </source>
</evidence>
<dbReference type="InterPro" id="IPR017946">
    <property type="entry name" value="PLC-like_Pdiesterase_TIM-brl"/>
</dbReference>
<dbReference type="OrthoDB" id="1046782at2759"/>
<evidence type="ECO:0000256" key="18">
    <source>
        <dbReference type="ARBA" id="ARBA00023211"/>
    </source>
</evidence>
<dbReference type="InterPro" id="IPR020635">
    <property type="entry name" value="Tyr_kinase_cat_dom"/>
</dbReference>
<dbReference type="InterPro" id="IPR000494">
    <property type="entry name" value="Rcpt_L-dom"/>
</dbReference>
<evidence type="ECO:0000256" key="4">
    <source>
        <dbReference type="ARBA" id="ARBA00022679"/>
    </source>
</evidence>
<dbReference type="SUPFAM" id="SSF51695">
    <property type="entry name" value="PLC-like phosphodiesterases"/>
    <property type="match status" value="1"/>
</dbReference>
<dbReference type="InterPro" id="IPR000719">
    <property type="entry name" value="Prot_kinase_dom"/>
</dbReference>
<dbReference type="CDD" id="cd00064">
    <property type="entry name" value="FU"/>
    <property type="match status" value="1"/>
</dbReference>
<dbReference type="SMART" id="SM00060">
    <property type="entry name" value="FN3"/>
    <property type="match status" value="3"/>
</dbReference>
<evidence type="ECO:0000256" key="11">
    <source>
        <dbReference type="ARBA" id="ARBA00022777"/>
    </source>
</evidence>
<feature type="domain" description="Protein kinase" evidence="24">
    <location>
        <begin position="1075"/>
        <end position="1337"/>
    </location>
</feature>
<keyword evidence="17" id="KW-0325">Glycoprotein</keyword>
<dbReference type="PANTHER" id="PTHR24416:SF525">
    <property type="entry name" value="INSULIN-LIKE RECEPTOR"/>
    <property type="match status" value="1"/>
</dbReference>
<keyword evidence="13 22" id="KW-1133">Transmembrane helix</keyword>
<proteinExistence type="predicted"/>
<keyword evidence="4" id="KW-0808">Transferase</keyword>
<dbReference type="InterPro" id="IPR003961">
    <property type="entry name" value="FN3_dom"/>
</dbReference>
<dbReference type="SUPFAM" id="SSF52058">
    <property type="entry name" value="L domain-like"/>
    <property type="match status" value="2"/>
</dbReference>
<dbReference type="PROSITE" id="PS00109">
    <property type="entry name" value="PROTEIN_KINASE_TYR"/>
    <property type="match status" value="1"/>
</dbReference>
<dbReference type="InterPro" id="IPR017441">
    <property type="entry name" value="Protein_kinase_ATP_BS"/>
</dbReference>
<dbReference type="InterPro" id="IPR008266">
    <property type="entry name" value="Tyr_kinase_AS"/>
</dbReference>
<feature type="transmembrane region" description="Helical" evidence="22">
    <location>
        <begin position="1017"/>
        <end position="1038"/>
    </location>
</feature>
<evidence type="ECO:0000256" key="22">
    <source>
        <dbReference type="SAM" id="Phobius"/>
    </source>
</evidence>
<dbReference type="InterPro" id="IPR006211">
    <property type="entry name" value="Furin-like_Cys-rich_dom"/>
</dbReference>
<feature type="region of interest" description="Disordered" evidence="21">
    <location>
        <begin position="75"/>
        <end position="109"/>
    </location>
</feature>
<feature type="domain" description="Fibronectin type-III" evidence="25">
    <location>
        <begin position="918"/>
        <end position="1011"/>
    </location>
</feature>
<gene>
    <name evidence="26" type="ORF">HCN44_001645</name>
</gene>
<keyword evidence="7" id="KW-0479">Metal-binding</keyword>
<feature type="compositionally biased region" description="Low complexity" evidence="21">
    <location>
        <begin position="749"/>
        <end position="768"/>
    </location>
</feature>
<dbReference type="GO" id="GO:0046872">
    <property type="term" value="F:metal ion binding"/>
    <property type="evidence" value="ECO:0007669"/>
    <property type="project" value="UniProtKB-KW"/>
</dbReference>
<keyword evidence="12 20" id="KW-0067">ATP-binding</keyword>
<dbReference type="SMART" id="SM00261">
    <property type="entry name" value="FU"/>
    <property type="match status" value="1"/>
</dbReference>
<dbReference type="PROSITE" id="PS50853">
    <property type="entry name" value="FN3"/>
    <property type="match status" value="1"/>
</dbReference>
<dbReference type="InterPro" id="IPR011009">
    <property type="entry name" value="Kinase-like_dom_sf"/>
</dbReference>
<dbReference type="GO" id="GO:0004714">
    <property type="term" value="F:transmembrane receptor protein tyrosine kinase activity"/>
    <property type="evidence" value="ECO:0007669"/>
    <property type="project" value="UniProtKB-EC"/>
</dbReference>
<dbReference type="EC" id="2.7.10.1" evidence="2"/>
<dbReference type="SUPFAM" id="SSF56112">
    <property type="entry name" value="Protein kinase-like (PK-like)"/>
    <property type="match status" value="1"/>
</dbReference>
<keyword evidence="3" id="KW-0597">Phosphoprotein</keyword>
<evidence type="ECO:0000256" key="21">
    <source>
        <dbReference type="SAM" id="MobiDB-lite"/>
    </source>
</evidence>
<evidence type="ECO:0000256" key="17">
    <source>
        <dbReference type="ARBA" id="ARBA00023180"/>
    </source>
</evidence>
<dbReference type="Proteomes" id="UP000639338">
    <property type="component" value="Unassembled WGS sequence"/>
</dbReference>
<evidence type="ECO:0000256" key="20">
    <source>
        <dbReference type="PROSITE-ProRule" id="PRU10141"/>
    </source>
</evidence>
<keyword evidence="8 23" id="KW-0732">Signal</keyword>
<dbReference type="PROSITE" id="PS50011">
    <property type="entry name" value="PROTEIN_KINASE_DOM"/>
    <property type="match status" value="1"/>
</dbReference>
<dbReference type="Gene3D" id="1.10.510.10">
    <property type="entry name" value="Transferase(Phosphotransferase) domain 1"/>
    <property type="match status" value="1"/>
</dbReference>
<keyword evidence="9" id="KW-0677">Repeat</keyword>
<evidence type="ECO:0000256" key="3">
    <source>
        <dbReference type="ARBA" id="ARBA00022553"/>
    </source>
</evidence>
<feature type="region of interest" description="Disordered" evidence="21">
    <location>
        <begin position="749"/>
        <end position="774"/>
    </location>
</feature>
<evidence type="ECO:0000256" key="10">
    <source>
        <dbReference type="ARBA" id="ARBA00022741"/>
    </source>
</evidence>
<dbReference type="GO" id="GO:0043235">
    <property type="term" value="C:receptor complex"/>
    <property type="evidence" value="ECO:0007669"/>
    <property type="project" value="TreeGrafter"/>
</dbReference>
<dbReference type="InterPro" id="IPR036941">
    <property type="entry name" value="Rcpt_L-dom_sf"/>
</dbReference>
<keyword evidence="5" id="KW-0165">Cleavage on pair of basic residues</keyword>
<dbReference type="Gene3D" id="2.10.220.10">
    <property type="entry name" value="Hormone Receptor, Insulin-like Growth Factor Receptor 1, Chain A, domain 2"/>
    <property type="match status" value="1"/>
</dbReference>
<dbReference type="EMBL" id="JACMRX010000003">
    <property type="protein sequence ID" value="KAF7992320.1"/>
    <property type="molecule type" value="Genomic_DNA"/>
</dbReference>
<sequence>MRTMQKLMLMSTMTIFIIICQQLLIVHGQDNYQKFNQHIHKIQNYHQKKLSDNNYDPGIYQDDDKNIYENRKKRAIQNSSNDNESVGTSGQSLFEYDSGKKSSTKKKKDDEICNNMDIRNDVKFFDSLYGCRIIEGFLQIVLIENNDSSAFDNITFPKLREITGYLLLYRVSNLKSIGNMFPNLEIIHGHTLLADYSFMVYEMQNLQEIGLSKLKRISRGGVRIEKNTALCYTNTVDWSSIVVAGENFIQNNIMLAEKADSCPSCAHCPGGYCWTSNKCQKTDQKSTCHPQCLGECFGPNDTDCYTCKNYEIDKKCVEKCPDNLYTYLSRRCLTKEECLEINNNNNGIRTDEDKKWRPFKKSCISQCPDRWEDAINENNEKTCRECVGNCRKIIYGAIIRHISDAQKFRGTTVVNGALEFQIRNGNPNIINELTEAFGTIEEITEYLKVTHSSSITTLSFFKKLKLIKGTKLDINNASLVVLDNPNLSSLFSDNQTIEIRAGRFFFHYNPKLCLSKIQALGYKSKMGKFTEMEVQPESNGEKVACDIVNIKIITNNTMSNSTDIVWDVYQPSEGQSLLSYLLNYIQTDSPTISYEVNSCGNNNTWNVIDIDISKQHGTLNKITKKIDNLKPWTRYAVYVKTLSTRNNNSLPSPTGQSEIIYFRTKPSRPSPPINVISFSPNSNEIVIQWEPPLVPNGPIGSYLIQGAYLDEDVDTILKRDYCLYEPSDRESDMLYDNLPLTKLPLLLPSSSSSSSTTSDNNNNNNNNKENCCKDTNQPSNIVISKSMDISCFKNGTLATTSIGGTEYCGKKENFYINPWLKNSSINNKKIIDNKSIRKTFKKRESIKLLERIIIDNVSSTHSSTIISNLKHSSTYVFSITACGVQYNNNNNNDDDEYNMCSMWQYTHAKTKKIIDADNINNIDTKVISDTHTIVYWTKPIDPNGIIVAYVIEYINKNIEKAKKLTACISGNVTQYNLYHLNPGTYYIRVKSMSIGGHGKWSRQHEFTTGPKVNNYEFLIGIFALIVFTICFILSYKLYESYRKKKLTERLIATVNPDYIETQYLRDHWEIDRSKIKITGNIGMGHFGMVYHGILNDNIKVAIKTIPEPCTEKSKNLFLNEASVMKKFSTYHLVKLIGVVSDGTPPYVVMELMEQGDLKNYLRRVRQTPKRPNKLRLVRMAGEISDGMAYLEAHKYVHRDLAARNCMISQNLVVKIGDFGLARDIYETDYYKVGNDKSLPIRWMSPENLSDGVFSSYSDVWSFGIVIYELQSMAALPYQGMSHEEVMSYILRHGKIQPCLIEDNPCEVLESIQERCFSWNPTDRPSFVEIVAELESYLEQDFCDKSFYHSEEGVKVRNAGIKKFYLPPAQVRFHWEFDDVQIGVVISPVMSNNMIREIGIYWKNPNIKIGDSVGLYNKDPNFNDALPIFKFTPDIPHGFRKTGISADFIPTSKLSFSKKCLGYYVAWIRDDVVKKTNCLSTNPSWMGDRRKTLEHLKMRDIFLPGTHDSAAYAKHKNSQLELIVDKYTITQDEDVLAQLIYGARYLDIRIGRYPNHEHTFWGNHGPFRIVPLKTVINAVKYFLDKTDEIIIFDVQEFPVGFKTMAAHYELTDYLEKEFAHYLLPRPANGWKITLEDIWNSNRRLIIGYDYASVVASRTCVWPQVGHQWGNVRTIGALYKHLNKVETQAAEESFNPNPSSQPRAAMAQLTPTTFDVIFDRLGGLRKMAENVDINITEWYNEEWQHTANVVAVDFLKATGIVETAIEWNDKRAAGC</sequence>
<dbReference type="GO" id="GO:0008081">
    <property type="term" value="F:phosphoric diester hydrolase activity"/>
    <property type="evidence" value="ECO:0007669"/>
    <property type="project" value="InterPro"/>
</dbReference>
<keyword evidence="16" id="KW-0675">Receptor</keyword>
<dbReference type="InterPro" id="IPR013783">
    <property type="entry name" value="Ig-like_fold"/>
</dbReference>
<evidence type="ECO:0000256" key="15">
    <source>
        <dbReference type="ARBA" id="ARBA00023137"/>
    </source>
</evidence>
<dbReference type="Pfam" id="PF00757">
    <property type="entry name" value="Furin-like"/>
    <property type="match status" value="1"/>
</dbReference>
<comment type="subcellular location">
    <subcellularLocation>
        <location evidence="1">Membrane</location>
        <topology evidence="1">Single-pass type I membrane protein</topology>
    </subcellularLocation>
</comment>
<evidence type="ECO:0000256" key="19">
    <source>
        <dbReference type="ARBA" id="ARBA00051243"/>
    </source>
</evidence>
<evidence type="ECO:0000256" key="5">
    <source>
        <dbReference type="ARBA" id="ARBA00022685"/>
    </source>
</evidence>
<dbReference type="SMART" id="SM00219">
    <property type="entry name" value="TyrKc"/>
    <property type="match status" value="1"/>
</dbReference>
<dbReference type="InterPro" id="IPR001245">
    <property type="entry name" value="Ser-Thr/Tyr_kinase_cat_dom"/>
</dbReference>
<dbReference type="InterPro" id="IPR006212">
    <property type="entry name" value="Furin_repeat"/>
</dbReference>
<name>A0A834XUI5_APHGI</name>
<keyword evidence="14 22" id="KW-0472">Membrane</keyword>
<evidence type="ECO:0000256" key="23">
    <source>
        <dbReference type="SAM" id="SignalP"/>
    </source>
</evidence>
<evidence type="ECO:0000256" key="8">
    <source>
        <dbReference type="ARBA" id="ARBA00022729"/>
    </source>
</evidence>
<evidence type="ECO:0000313" key="26">
    <source>
        <dbReference type="EMBL" id="KAF7992320.1"/>
    </source>
</evidence>
<dbReference type="SUPFAM" id="SSF49265">
    <property type="entry name" value="Fibronectin type III"/>
    <property type="match status" value="2"/>
</dbReference>
<dbReference type="Gene3D" id="2.60.40.10">
    <property type="entry name" value="Immunoglobulins"/>
    <property type="match status" value="3"/>
</dbReference>
<dbReference type="PROSITE" id="PS00107">
    <property type="entry name" value="PROTEIN_KINASE_ATP"/>
    <property type="match status" value="1"/>
</dbReference>
<evidence type="ECO:0000259" key="25">
    <source>
        <dbReference type="PROSITE" id="PS50853"/>
    </source>
</evidence>
<evidence type="ECO:0000256" key="13">
    <source>
        <dbReference type="ARBA" id="ARBA00022989"/>
    </source>
</evidence>
<keyword evidence="10 20" id="KW-0547">Nucleotide-binding</keyword>
<dbReference type="PANTHER" id="PTHR24416">
    <property type="entry name" value="TYROSINE-PROTEIN KINASE RECEPTOR"/>
    <property type="match status" value="1"/>
</dbReference>
<dbReference type="InterPro" id="IPR009030">
    <property type="entry name" value="Growth_fac_rcpt_cys_sf"/>
</dbReference>
<organism evidence="26 27">
    <name type="scientific">Aphidius gifuensis</name>
    <name type="common">Parasitoid wasp</name>
    <dbReference type="NCBI Taxonomy" id="684658"/>
    <lineage>
        <taxon>Eukaryota</taxon>
        <taxon>Metazoa</taxon>
        <taxon>Ecdysozoa</taxon>
        <taxon>Arthropoda</taxon>
        <taxon>Hexapoda</taxon>
        <taxon>Insecta</taxon>
        <taxon>Pterygota</taxon>
        <taxon>Neoptera</taxon>
        <taxon>Endopterygota</taxon>
        <taxon>Hymenoptera</taxon>
        <taxon>Apocrita</taxon>
        <taxon>Ichneumonoidea</taxon>
        <taxon>Braconidae</taxon>
        <taxon>Aphidiinae</taxon>
        <taxon>Aphidius</taxon>
    </lineage>
</organism>
<evidence type="ECO:0000259" key="24">
    <source>
        <dbReference type="PROSITE" id="PS50011"/>
    </source>
</evidence>
<dbReference type="CDD" id="cd00063">
    <property type="entry name" value="FN3"/>
    <property type="match status" value="2"/>
</dbReference>
<dbReference type="Gene3D" id="3.80.20.20">
    <property type="entry name" value="Receptor L-domain"/>
    <property type="match status" value="2"/>
</dbReference>